<evidence type="ECO:0000259" key="2">
    <source>
        <dbReference type="PROSITE" id="PS50222"/>
    </source>
</evidence>
<dbReference type="Proteomes" id="UP001642464">
    <property type="component" value="Unassembled WGS sequence"/>
</dbReference>
<dbReference type="EMBL" id="CAXAMM010038980">
    <property type="protein sequence ID" value="CAK9082625.1"/>
    <property type="molecule type" value="Genomic_DNA"/>
</dbReference>
<evidence type="ECO:0000313" key="4">
    <source>
        <dbReference type="Proteomes" id="UP001642464"/>
    </source>
</evidence>
<dbReference type="InterPro" id="IPR011992">
    <property type="entry name" value="EF-hand-dom_pair"/>
</dbReference>
<sequence>MAAINAQANGSRRGARLTAAFRDFDSKRTGRIDRTFLEALIHLSVSRELTSAEARQLTEHLDHITDPHENVDYEAFVGWLYGGASRLPELVLSPGSNTGASRPLSGRTLRNVVRHKLHQEQELATREATRSAAESAATARPASERTNYTPGDGYKAGMGPPRSAPHWPSVGSARCSRLTSPELAGMAMVHTPRTPSTEPRRDFPGSRARSVQGRRPRALGPMGEDPEAQSRTISRMGAREEQTKSPALPAELRARQLRAKARARTAMDCQEQQTRRSEVIETSRRQQEVQQHRYYQEKLERSAREGDRRVADEELVDEVVSAKAPRVGTTETAAPVRAVPRAGHVDAGHVAAEYEERLQRELQRQQELELWLREEEDPHNWLQQQRAQRQREEDELAGRRRQEQNARQVMVDETWKQRQRYVDDLRGLAWKQKGPGRAVEQETRDSELAAKTRRDVAREVLRLRGQVTPALLGTQVATVRLVLKFFGMMVIPFGVGACLEGRAVPADGRADAGAPAARAGESTVVFSSPHEAAPNGTDEEEVKDHALQVEASLGWWASVFGARMATLRVHGGFFLTPPRVRPVGPVPVRRCEAEALASQVDGGERAQSQKELEDEPSRAQALRFADLFAHKGTCDLSQESLDLEEERQQAQLQMELARARAQEVAEEVSRQKRARREQDLAEGRRMEEEERLRREEEKLEREEDERAREAQRKLQEQERLRQEEEHLAAREQDRLKEEQRLQQEEPEVAREIVRKKLDELQQKAIAEEEKRAQELACAEQERLKEEQGGRPFQQEEGAAMEVARKTVQEWQQKAVEEKRTQELARHAPEEQGQKEETARVVAQKKVAEWRQNAASEQVGQKPAELASEEAEENKKGHADADAEPEWRQEEQEKLRQQEEGIAKKVAQKKVQEWQQRALETQSRADAADCQLAEKKEEAARLQKEEVAREVAQSKVEEWWQEVRPEEPEAKEVAQKKIEEWQRTAEEEMVAWEASRQKLDEWIQKAKVEEQRAQDEAKRRLAEEEEQCLAAEQEEVLAQAAAEAAEAPGESQKECAAASSRWRALRSVLSRESLMPREMLEMKKLKPEEQRQKLQAVAAQFEADAEPDFVLHQ</sequence>
<accession>A0ABP0Q6I8</accession>
<feature type="region of interest" description="Disordered" evidence="1">
    <location>
        <begin position="264"/>
        <end position="285"/>
    </location>
</feature>
<dbReference type="SUPFAM" id="SSF47473">
    <property type="entry name" value="EF-hand"/>
    <property type="match status" value="1"/>
</dbReference>
<comment type="caution">
    <text evidence="3">The sequence shown here is derived from an EMBL/GenBank/DDBJ whole genome shotgun (WGS) entry which is preliminary data.</text>
</comment>
<name>A0ABP0Q6I8_9DINO</name>
<evidence type="ECO:0000256" key="1">
    <source>
        <dbReference type="SAM" id="MobiDB-lite"/>
    </source>
</evidence>
<feature type="region of interest" description="Disordered" evidence="1">
    <location>
        <begin position="781"/>
        <end position="805"/>
    </location>
</feature>
<keyword evidence="4" id="KW-1185">Reference proteome</keyword>
<feature type="region of interest" description="Disordered" evidence="1">
    <location>
        <begin position="817"/>
        <end position="897"/>
    </location>
</feature>
<feature type="compositionally biased region" description="Basic and acidic residues" evidence="1">
    <location>
        <begin position="817"/>
        <end position="838"/>
    </location>
</feature>
<feature type="region of interest" description="Disordered" evidence="1">
    <location>
        <begin position="379"/>
        <end position="406"/>
    </location>
</feature>
<evidence type="ECO:0000313" key="3">
    <source>
        <dbReference type="EMBL" id="CAK9082625.1"/>
    </source>
</evidence>
<proteinExistence type="predicted"/>
<feature type="compositionally biased region" description="Low complexity" evidence="1">
    <location>
        <begin position="130"/>
        <end position="146"/>
    </location>
</feature>
<protein>
    <submittedName>
        <fullName evidence="3">Mitochondrial</fullName>
    </submittedName>
</protein>
<dbReference type="PROSITE" id="PS50222">
    <property type="entry name" value="EF_HAND_2"/>
    <property type="match status" value="1"/>
</dbReference>
<feature type="region of interest" description="Disordered" evidence="1">
    <location>
        <begin position="665"/>
        <end position="749"/>
    </location>
</feature>
<feature type="region of interest" description="Disordered" evidence="1">
    <location>
        <begin position="121"/>
        <end position="174"/>
    </location>
</feature>
<feature type="compositionally biased region" description="Basic and acidic residues" evidence="1">
    <location>
        <begin position="389"/>
        <end position="404"/>
    </location>
</feature>
<feature type="domain" description="EF-hand" evidence="2">
    <location>
        <begin position="12"/>
        <end position="47"/>
    </location>
</feature>
<organism evidence="3 4">
    <name type="scientific">Durusdinium trenchii</name>
    <dbReference type="NCBI Taxonomy" id="1381693"/>
    <lineage>
        <taxon>Eukaryota</taxon>
        <taxon>Sar</taxon>
        <taxon>Alveolata</taxon>
        <taxon>Dinophyceae</taxon>
        <taxon>Suessiales</taxon>
        <taxon>Symbiodiniaceae</taxon>
        <taxon>Durusdinium</taxon>
    </lineage>
</organism>
<reference evidence="3 4" key="1">
    <citation type="submission" date="2024-02" db="EMBL/GenBank/DDBJ databases">
        <authorList>
            <person name="Chen Y."/>
            <person name="Shah S."/>
            <person name="Dougan E. K."/>
            <person name="Thang M."/>
            <person name="Chan C."/>
        </authorList>
    </citation>
    <scope>NUCLEOTIDE SEQUENCE [LARGE SCALE GENOMIC DNA]</scope>
</reference>
<feature type="compositionally biased region" description="Basic and acidic residues" evidence="1">
    <location>
        <begin position="273"/>
        <end position="285"/>
    </location>
</feature>
<dbReference type="Gene3D" id="1.10.238.10">
    <property type="entry name" value="EF-hand"/>
    <property type="match status" value="1"/>
</dbReference>
<dbReference type="InterPro" id="IPR002048">
    <property type="entry name" value="EF_hand_dom"/>
</dbReference>
<feature type="non-terminal residue" evidence="3">
    <location>
        <position position="1112"/>
    </location>
</feature>
<gene>
    <name evidence="3" type="ORF">SCF082_LOCUS39256</name>
</gene>
<feature type="region of interest" description="Disordered" evidence="1">
    <location>
        <begin position="190"/>
        <end position="244"/>
    </location>
</feature>
<feature type="compositionally biased region" description="Basic and acidic residues" evidence="1">
    <location>
        <begin position="872"/>
        <end position="897"/>
    </location>
</feature>